<keyword evidence="7" id="KW-1185">Reference proteome</keyword>
<dbReference type="InterPro" id="IPR012674">
    <property type="entry name" value="Calycin"/>
</dbReference>
<dbReference type="SUPFAM" id="SSF50814">
    <property type="entry name" value="Lipocalins"/>
    <property type="match status" value="1"/>
</dbReference>
<dbReference type="GeneTree" id="ENSGT01050000244868"/>
<protein>
    <recommendedName>
        <fullName evidence="5">Lipocalin/cytosolic fatty-acid binding domain-containing protein</fullName>
    </recommendedName>
</protein>
<dbReference type="PANTHER" id="PTHR11430">
    <property type="entry name" value="LIPOCALIN"/>
    <property type="match status" value="1"/>
</dbReference>
<feature type="domain" description="Lipocalin/cytosolic fatty-acid binding" evidence="5">
    <location>
        <begin position="59"/>
        <end position="199"/>
    </location>
</feature>
<dbReference type="Proteomes" id="UP000005215">
    <property type="component" value="Unassembled WGS sequence"/>
</dbReference>
<evidence type="ECO:0000256" key="1">
    <source>
        <dbReference type="ARBA" id="ARBA00004613"/>
    </source>
</evidence>
<dbReference type="GO" id="GO:0005549">
    <property type="term" value="F:odorant binding"/>
    <property type="evidence" value="ECO:0007669"/>
    <property type="project" value="TreeGrafter"/>
</dbReference>
<dbReference type="FunCoup" id="I3N531">
    <property type="interactions" value="52"/>
</dbReference>
<dbReference type="InParanoid" id="I3N531"/>
<dbReference type="InterPro" id="IPR022272">
    <property type="entry name" value="Lipocalin_CS"/>
</dbReference>
<comment type="subcellular location">
    <subcellularLocation>
        <location evidence="1">Secreted</location>
    </subcellularLocation>
</comment>
<dbReference type="InterPro" id="IPR002448">
    <property type="entry name" value="OBP-like"/>
</dbReference>
<dbReference type="AlphaFoldDB" id="I3N531"/>
<evidence type="ECO:0000256" key="4">
    <source>
        <dbReference type="RuleBase" id="RU003695"/>
    </source>
</evidence>
<dbReference type="PROSITE" id="PS00213">
    <property type="entry name" value="LIPOCALIN"/>
    <property type="match status" value="1"/>
</dbReference>
<keyword evidence="3" id="KW-0964">Secreted</keyword>
<dbReference type="GO" id="GO:0005615">
    <property type="term" value="C:extracellular space"/>
    <property type="evidence" value="ECO:0007669"/>
    <property type="project" value="TreeGrafter"/>
</dbReference>
<sequence length="204" mass="22969">MPSHQSYIKRNQTCSLQLLIYPDLLKDWKTDLIKMKTFLLALGFALICASSQFDPAEITGDWHTILMAANPVEKIEQGGDLRVYLRHLECIDGCDKLLITLYSKLNGECHKFSLVAIKGANGVYETHYSGDNSFQVKYVSNGAILFYNKNVNADGKVTYNTLIAAKEDKLSEDVQKKFEELTVENNIPKDNIRNIIETDDCPAA</sequence>
<evidence type="ECO:0000259" key="5">
    <source>
        <dbReference type="Pfam" id="PF00061"/>
    </source>
</evidence>
<dbReference type="GO" id="GO:0036094">
    <property type="term" value="F:small molecule binding"/>
    <property type="evidence" value="ECO:0007669"/>
    <property type="project" value="InterPro"/>
</dbReference>
<dbReference type="PANTHER" id="PTHR11430:SF89">
    <property type="entry name" value="ALLERGEN BOS D 2"/>
    <property type="match status" value="1"/>
</dbReference>
<organism evidence="6 7">
    <name type="scientific">Ictidomys tridecemlineatus</name>
    <name type="common">Thirteen-lined ground squirrel</name>
    <name type="synonym">Spermophilus tridecemlineatus</name>
    <dbReference type="NCBI Taxonomy" id="43179"/>
    <lineage>
        <taxon>Eukaryota</taxon>
        <taxon>Metazoa</taxon>
        <taxon>Chordata</taxon>
        <taxon>Craniata</taxon>
        <taxon>Vertebrata</taxon>
        <taxon>Euteleostomi</taxon>
        <taxon>Mammalia</taxon>
        <taxon>Eutheria</taxon>
        <taxon>Euarchontoglires</taxon>
        <taxon>Glires</taxon>
        <taxon>Rodentia</taxon>
        <taxon>Sciuromorpha</taxon>
        <taxon>Sciuridae</taxon>
        <taxon>Xerinae</taxon>
        <taxon>Marmotini</taxon>
        <taxon>Ictidomys</taxon>
    </lineage>
</organism>
<evidence type="ECO:0000256" key="3">
    <source>
        <dbReference type="ARBA" id="ARBA00022525"/>
    </source>
</evidence>
<dbReference type="eggNOG" id="ENOG502TDZD">
    <property type="taxonomic scope" value="Eukaryota"/>
</dbReference>
<accession>I3N531</accession>
<reference evidence="6" key="3">
    <citation type="submission" date="2025-09" db="UniProtKB">
        <authorList>
            <consortium name="Ensembl"/>
        </authorList>
    </citation>
    <scope>IDENTIFICATION</scope>
</reference>
<dbReference type="EMBL" id="AGTP01084515">
    <property type="status" value="NOT_ANNOTATED_CDS"/>
    <property type="molecule type" value="Genomic_DNA"/>
</dbReference>
<dbReference type="PRINTS" id="PR01173">
    <property type="entry name" value="ODORANTBNDNG"/>
</dbReference>
<dbReference type="Pfam" id="PF00061">
    <property type="entry name" value="Lipocalin"/>
    <property type="match status" value="1"/>
</dbReference>
<evidence type="ECO:0000256" key="2">
    <source>
        <dbReference type="ARBA" id="ARBA00006889"/>
    </source>
</evidence>
<evidence type="ECO:0000313" key="6">
    <source>
        <dbReference type="Ensembl" id="ENSSTOP00000019477.2"/>
    </source>
</evidence>
<proteinExistence type="inferred from homology"/>
<dbReference type="Ensembl" id="ENSSTOT00000025849.2">
    <property type="protein sequence ID" value="ENSSTOP00000019477.2"/>
    <property type="gene ID" value="ENSSTOG00000028400.2"/>
</dbReference>
<comment type="similarity">
    <text evidence="2 4">Belongs to the calycin superfamily. Lipocalin family.</text>
</comment>
<reference evidence="6" key="2">
    <citation type="submission" date="2025-08" db="UniProtKB">
        <authorList>
            <consortium name="Ensembl"/>
        </authorList>
    </citation>
    <scope>IDENTIFICATION</scope>
</reference>
<dbReference type="HOGENOM" id="CLU_094061_4_2_1"/>
<dbReference type="Gene3D" id="2.40.128.20">
    <property type="match status" value="1"/>
</dbReference>
<evidence type="ECO:0000313" key="7">
    <source>
        <dbReference type="Proteomes" id="UP000005215"/>
    </source>
</evidence>
<dbReference type="InterPro" id="IPR000566">
    <property type="entry name" value="Lipocln_cytosolic_FA-bd_dom"/>
</dbReference>
<reference evidence="7" key="1">
    <citation type="submission" date="2011-11" db="EMBL/GenBank/DDBJ databases">
        <title>The Draft Genome of Spermophilus tridecemlineatus.</title>
        <authorList>
            <consortium name="The Broad Institute Genome Assembly &amp; Analysis Group"/>
            <consortium name="Computational R&amp;D Group"/>
            <consortium name="and Sequencing Platform"/>
            <person name="Di Palma F."/>
            <person name="Alfoldi J."/>
            <person name="Johnson J."/>
            <person name="Berlin A."/>
            <person name="Gnerre S."/>
            <person name="Jaffe D."/>
            <person name="MacCallum I."/>
            <person name="Young S."/>
            <person name="Walker B.J."/>
            <person name="Lindblad-Toh K."/>
        </authorList>
    </citation>
    <scope>NUCLEOTIDE SEQUENCE [LARGE SCALE GENOMIC DNA]</scope>
</reference>
<dbReference type="InterPro" id="IPR002345">
    <property type="entry name" value="Lipocalin"/>
</dbReference>
<name>I3N531_ICTTR</name>